<organism evidence="1 2">
    <name type="scientific">Terrabacter terrae</name>
    <dbReference type="NCBI Taxonomy" id="318434"/>
    <lineage>
        <taxon>Bacteria</taxon>
        <taxon>Bacillati</taxon>
        <taxon>Actinomycetota</taxon>
        <taxon>Actinomycetes</taxon>
        <taxon>Micrococcales</taxon>
        <taxon>Intrasporangiaceae</taxon>
        <taxon>Terrabacter</taxon>
    </lineage>
</organism>
<reference evidence="1 2" key="1">
    <citation type="journal article" date="2019" name="Int. J. Syst. Evol. Microbiol.">
        <title>The Global Catalogue of Microorganisms (GCM) 10K type strain sequencing project: providing services to taxonomists for standard genome sequencing and annotation.</title>
        <authorList>
            <consortium name="The Broad Institute Genomics Platform"/>
            <consortium name="The Broad Institute Genome Sequencing Center for Infectious Disease"/>
            <person name="Wu L."/>
            <person name="Ma J."/>
        </authorList>
    </citation>
    <scope>NUCLEOTIDE SEQUENCE [LARGE SCALE GENOMIC DNA]</scope>
    <source>
        <strain evidence="1 2">JCM 14283</strain>
    </source>
</reference>
<proteinExistence type="predicted"/>
<dbReference type="Proteomes" id="UP001501285">
    <property type="component" value="Unassembled WGS sequence"/>
</dbReference>
<comment type="caution">
    <text evidence="1">The sequence shown here is derived from an EMBL/GenBank/DDBJ whole genome shotgun (WGS) entry which is preliminary data.</text>
</comment>
<name>A0ABN2UFJ4_9MICO</name>
<keyword evidence="2" id="KW-1185">Reference proteome</keyword>
<dbReference type="EMBL" id="BAAANB010000021">
    <property type="protein sequence ID" value="GAA2036138.1"/>
    <property type="molecule type" value="Genomic_DNA"/>
</dbReference>
<accession>A0ABN2UFJ4</accession>
<evidence type="ECO:0000313" key="1">
    <source>
        <dbReference type="EMBL" id="GAA2036138.1"/>
    </source>
</evidence>
<evidence type="ECO:0000313" key="2">
    <source>
        <dbReference type="Proteomes" id="UP001501285"/>
    </source>
</evidence>
<protein>
    <submittedName>
        <fullName evidence="1">Uncharacterized protein</fullName>
    </submittedName>
</protein>
<sequence length="78" mass="8153">MAAGGDDLVEELGHLRDVELVLDQDVGLESDALVGEQVPELAARYRLGEGSAQRGDVDDLGPVPQAAATEVVIGQERA</sequence>
<gene>
    <name evidence="1" type="ORF">GCM10009740_29090</name>
</gene>